<dbReference type="Pfam" id="PF01565">
    <property type="entry name" value="FAD_binding_4"/>
    <property type="match status" value="1"/>
</dbReference>
<keyword evidence="1" id="KW-0285">Flavoprotein</keyword>
<dbReference type="PROSITE" id="PS51387">
    <property type="entry name" value="FAD_PCMH"/>
    <property type="match status" value="1"/>
</dbReference>
<evidence type="ECO:0000313" key="4">
    <source>
        <dbReference type="Proteomes" id="UP000475385"/>
    </source>
</evidence>
<proteinExistence type="predicted"/>
<reference evidence="3 4" key="1">
    <citation type="submission" date="2020-02" db="EMBL/GenBank/DDBJ databases">
        <authorList>
            <person name="Kim H.M."/>
            <person name="Jeon C.O."/>
        </authorList>
    </citation>
    <scope>NUCLEOTIDE SEQUENCE [LARGE SCALE GENOMIC DNA]</scope>
    <source>
        <strain evidence="3 4">PeD5</strain>
    </source>
</reference>
<accession>A0A6M1LKB2</accession>
<dbReference type="GO" id="GO:1903457">
    <property type="term" value="P:lactate catabolic process"/>
    <property type="evidence" value="ECO:0007669"/>
    <property type="project" value="TreeGrafter"/>
</dbReference>
<dbReference type="GO" id="GO:0071949">
    <property type="term" value="F:FAD binding"/>
    <property type="evidence" value="ECO:0007669"/>
    <property type="project" value="InterPro"/>
</dbReference>
<dbReference type="PANTHER" id="PTHR11748:SF119">
    <property type="entry name" value="D-2-HYDROXYGLUTARATE DEHYDROGENASE"/>
    <property type="match status" value="1"/>
</dbReference>
<keyword evidence="1" id="KW-0274">FAD</keyword>
<evidence type="ECO:0000259" key="2">
    <source>
        <dbReference type="PROSITE" id="PS51387"/>
    </source>
</evidence>
<dbReference type="GO" id="GO:0004458">
    <property type="term" value="F:D-lactate dehydrogenase (cytochrome) activity"/>
    <property type="evidence" value="ECO:0007669"/>
    <property type="project" value="TreeGrafter"/>
</dbReference>
<dbReference type="Proteomes" id="UP000475385">
    <property type="component" value="Unassembled WGS sequence"/>
</dbReference>
<dbReference type="GO" id="GO:0008720">
    <property type="term" value="F:D-lactate dehydrogenase (NAD+) activity"/>
    <property type="evidence" value="ECO:0007669"/>
    <property type="project" value="TreeGrafter"/>
</dbReference>
<dbReference type="InterPro" id="IPR006094">
    <property type="entry name" value="Oxid_FAD_bind_N"/>
</dbReference>
<reference evidence="3 4" key="2">
    <citation type="submission" date="2020-03" db="EMBL/GenBank/DDBJ databases">
        <title>Roseomonas stagni sp. nov., isolated from pond water in Japan.</title>
        <authorList>
            <person name="Furuhata K."/>
            <person name="Miyamoto H."/>
            <person name="Goto K."/>
        </authorList>
    </citation>
    <scope>NUCLEOTIDE SEQUENCE [LARGE SCALE GENOMIC DNA]</scope>
    <source>
        <strain evidence="3 4">PeD5</strain>
    </source>
</reference>
<dbReference type="EMBL" id="JAAIKB010000004">
    <property type="protein sequence ID" value="NGM20775.1"/>
    <property type="molecule type" value="Genomic_DNA"/>
</dbReference>
<dbReference type="RefSeq" id="WP_164694678.1">
    <property type="nucleotide sequence ID" value="NZ_JAAIKB010000004.1"/>
</dbReference>
<evidence type="ECO:0000313" key="3">
    <source>
        <dbReference type="EMBL" id="NGM20775.1"/>
    </source>
</evidence>
<dbReference type="AlphaFoldDB" id="A0A6M1LKB2"/>
<organism evidence="3 4">
    <name type="scientific">Falsiroseomonas algicola</name>
    <dbReference type="NCBI Taxonomy" id="2716930"/>
    <lineage>
        <taxon>Bacteria</taxon>
        <taxon>Pseudomonadati</taxon>
        <taxon>Pseudomonadota</taxon>
        <taxon>Alphaproteobacteria</taxon>
        <taxon>Acetobacterales</taxon>
        <taxon>Roseomonadaceae</taxon>
        <taxon>Falsiroseomonas</taxon>
    </lineage>
</organism>
<keyword evidence="4" id="KW-1185">Reference proteome</keyword>
<name>A0A6M1LKB2_9PROT</name>
<sequence length="462" mass="49665">MDRIAAFAAAIGDVPCITDPAAVRLRSRDRFAVSPMLRKALKDKFAEVIVTPRTREEIARVLSAACRLGLPVTPRGGGTANFGQSVPLEGGVLLDMTGFAGVVWQKPGVVRVKAGTMCIDVDAATRPQGWELRIHPSTKRSATIAGFISGGHAGIGSCVWGMLADKGNILALEVMSMEEEPRVVELRGADIALVHHAYGANAVILECEMPLAPAWEWRECLAAFPDFMQAVRFGVQLAQEDAIIRKLVSIQGWPIPRLIKPMGTIVPDGHSMVSCLIAAPFMDAFRQLVAEHGGIVASDSAEGEGPYGAPLYEFSWGHSNIHIQKSDPRFTGVMGLFPTEDLVGSIGRVHARYPEAPMRLELERTGGKLLAMGTPAVLYESEAQMAALVQAMQAEGVSVANSHSSSVKKVGIKQFDARDAVFKRVMDPKNLLNPGKLVFDAPEDSRAGVDLPTSGWSLRKAL</sequence>
<evidence type="ECO:0000256" key="1">
    <source>
        <dbReference type="ARBA" id="ARBA00022827"/>
    </source>
</evidence>
<dbReference type="PANTHER" id="PTHR11748">
    <property type="entry name" value="D-LACTATE DEHYDROGENASE"/>
    <property type="match status" value="1"/>
</dbReference>
<dbReference type="InterPro" id="IPR016166">
    <property type="entry name" value="FAD-bd_PCMH"/>
</dbReference>
<gene>
    <name evidence="3" type="ORF">G3576_12190</name>
</gene>
<protein>
    <submittedName>
        <fullName evidence="3">FAD-binding oxidoreductase</fullName>
    </submittedName>
</protein>
<dbReference type="InterPro" id="IPR016169">
    <property type="entry name" value="FAD-bd_PCMH_sub2"/>
</dbReference>
<dbReference type="Gene3D" id="3.30.465.10">
    <property type="match status" value="1"/>
</dbReference>
<dbReference type="InterPro" id="IPR036318">
    <property type="entry name" value="FAD-bd_PCMH-like_sf"/>
</dbReference>
<dbReference type="SUPFAM" id="SSF56176">
    <property type="entry name" value="FAD-binding/transporter-associated domain-like"/>
    <property type="match status" value="1"/>
</dbReference>
<feature type="domain" description="FAD-binding PCMH-type" evidence="2">
    <location>
        <begin position="41"/>
        <end position="214"/>
    </location>
</feature>
<comment type="caution">
    <text evidence="3">The sequence shown here is derived from an EMBL/GenBank/DDBJ whole genome shotgun (WGS) entry which is preliminary data.</text>
</comment>